<reference evidence="2" key="1">
    <citation type="journal article" date="2020" name="Nature">
        <title>Giant virus diversity and host interactions through global metagenomics.</title>
        <authorList>
            <person name="Schulz F."/>
            <person name="Roux S."/>
            <person name="Paez-Espino D."/>
            <person name="Jungbluth S."/>
            <person name="Walsh D.A."/>
            <person name="Denef V.J."/>
            <person name="McMahon K.D."/>
            <person name="Konstantinidis K.T."/>
            <person name="Eloe-Fadrosh E.A."/>
            <person name="Kyrpides N.C."/>
            <person name="Woyke T."/>
        </authorList>
    </citation>
    <scope>NUCLEOTIDE SEQUENCE</scope>
    <source>
        <strain evidence="2">GVMAG-S-3300013286-35</strain>
    </source>
</reference>
<dbReference type="EMBL" id="MN740993">
    <property type="protein sequence ID" value="QHU21908.1"/>
    <property type="molecule type" value="Genomic_DNA"/>
</dbReference>
<proteinExistence type="predicted"/>
<keyword evidence="1" id="KW-0472">Membrane</keyword>
<dbReference type="AlphaFoldDB" id="A0A6C0L039"/>
<organism evidence="2">
    <name type="scientific">viral metagenome</name>
    <dbReference type="NCBI Taxonomy" id="1070528"/>
    <lineage>
        <taxon>unclassified sequences</taxon>
        <taxon>metagenomes</taxon>
        <taxon>organismal metagenomes</taxon>
    </lineage>
</organism>
<accession>A0A6C0L039</accession>
<protein>
    <submittedName>
        <fullName evidence="2">Uncharacterized protein</fullName>
    </submittedName>
</protein>
<keyword evidence="1" id="KW-0812">Transmembrane</keyword>
<evidence type="ECO:0000313" key="2">
    <source>
        <dbReference type="EMBL" id="QHU21908.1"/>
    </source>
</evidence>
<feature type="transmembrane region" description="Helical" evidence="1">
    <location>
        <begin position="12"/>
        <end position="34"/>
    </location>
</feature>
<evidence type="ECO:0000256" key="1">
    <source>
        <dbReference type="SAM" id="Phobius"/>
    </source>
</evidence>
<keyword evidence="1" id="KW-1133">Transmembrane helix</keyword>
<name>A0A6C0L039_9ZZZZ</name>
<sequence>MSNDDKELNIVYWRGVFVPVVVSILVLTSMAVLITSNVGQPHDLIKKATFGGFSPKAFRSIR</sequence>